<sequence>NKQSEESKSYGSLCWATIGDWNNWNNWEFYRTVDPDCISYVENLQKINRVRKANLTEAYAGQQLGIGTIGTTGNLYRTVDPELYIHMLKICRK</sequence>
<keyword evidence="2" id="KW-1185">Reference proteome</keyword>
<gene>
    <name evidence="1" type="ORF">AVEN_119309_1</name>
</gene>
<comment type="caution">
    <text evidence="1">The sequence shown here is derived from an EMBL/GenBank/DDBJ whole genome shotgun (WGS) entry which is preliminary data.</text>
</comment>
<accession>A0A4Y2M2N2</accession>
<feature type="non-terminal residue" evidence="1">
    <location>
        <position position="1"/>
    </location>
</feature>
<protein>
    <submittedName>
        <fullName evidence="1">Uncharacterized protein</fullName>
    </submittedName>
</protein>
<dbReference type="AlphaFoldDB" id="A0A4Y2M2N2"/>
<name>A0A4Y2M2N2_ARAVE</name>
<evidence type="ECO:0000313" key="1">
    <source>
        <dbReference type="EMBL" id="GBN21019.1"/>
    </source>
</evidence>
<evidence type="ECO:0000313" key="2">
    <source>
        <dbReference type="Proteomes" id="UP000499080"/>
    </source>
</evidence>
<organism evidence="1 2">
    <name type="scientific">Araneus ventricosus</name>
    <name type="common">Orbweaver spider</name>
    <name type="synonym">Epeira ventricosa</name>
    <dbReference type="NCBI Taxonomy" id="182803"/>
    <lineage>
        <taxon>Eukaryota</taxon>
        <taxon>Metazoa</taxon>
        <taxon>Ecdysozoa</taxon>
        <taxon>Arthropoda</taxon>
        <taxon>Chelicerata</taxon>
        <taxon>Arachnida</taxon>
        <taxon>Araneae</taxon>
        <taxon>Araneomorphae</taxon>
        <taxon>Entelegynae</taxon>
        <taxon>Araneoidea</taxon>
        <taxon>Araneidae</taxon>
        <taxon>Araneus</taxon>
    </lineage>
</organism>
<reference evidence="1 2" key="1">
    <citation type="journal article" date="2019" name="Sci. Rep.">
        <title>Orb-weaving spider Araneus ventricosus genome elucidates the spidroin gene catalogue.</title>
        <authorList>
            <person name="Kono N."/>
            <person name="Nakamura H."/>
            <person name="Ohtoshi R."/>
            <person name="Moran D.A.P."/>
            <person name="Shinohara A."/>
            <person name="Yoshida Y."/>
            <person name="Fujiwara M."/>
            <person name="Mori M."/>
            <person name="Tomita M."/>
            <person name="Arakawa K."/>
        </authorList>
    </citation>
    <scope>NUCLEOTIDE SEQUENCE [LARGE SCALE GENOMIC DNA]</scope>
</reference>
<dbReference type="EMBL" id="BGPR01202237">
    <property type="protein sequence ID" value="GBN21019.1"/>
    <property type="molecule type" value="Genomic_DNA"/>
</dbReference>
<dbReference type="Proteomes" id="UP000499080">
    <property type="component" value="Unassembled WGS sequence"/>
</dbReference>
<proteinExistence type="predicted"/>